<keyword evidence="3" id="KW-1185">Reference proteome</keyword>
<dbReference type="EMBL" id="JACCKB010000017">
    <property type="protein sequence ID" value="NYZ66808.1"/>
    <property type="molecule type" value="Genomic_DNA"/>
</dbReference>
<reference evidence="2 3" key="1">
    <citation type="submission" date="2020-07" db="EMBL/GenBank/DDBJ databases">
        <title>Endozoicomonas sp. nov., isolated from sediment.</title>
        <authorList>
            <person name="Gu T."/>
        </authorList>
    </citation>
    <scope>NUCLEOTIDE SEQUENCE [LARGE SCALE GENOMIC DNA]</scope>
    <source>
        <strain evidence="2 3">SM1973</strain>
    </source>
</reference>
<dbReference type="InterPro" id="IPR010602">
    <property type="entry name" value="DUF1186"/>
</dbReference>
<organism evidence="2 3">
    <name type="scientific">Spartinivicinus marinus</name>
    <dbReference type="NCBI Taxonomy" id="2994442"/>
    <lineage>
        <taxon>Bacteria</taxon>
        <taxon>Pseudomonadati</taxon>
        <taxon>Pseudomonadota</taxon>
        <taxon>Gammaproteobacteria</taxon>
        <taxon>Oceanospirillales</taxon>
        <taxon>Zooshikellaceae</taxon>
        <taxon>Spartinivicinus</taxon>
    </lineage>
</organism>
<name>A0A853I831_9GAMM</name>
<proteinExistence type="predicted"/>
<evidence type="ECO:0000313" key="2">
    <source>
        <dbReference type="EMBL" id="NYZ66808.1"/>
    </source>
</evidence>
<feature type="compositionally biased region" description="Basic residues" evidence="1">
    <location>
        <begin position="280"/>
        <end position="301"/>
    </location>
</feature>
<evidence type="ECO:0000256" key="1">
    <source>
        <dbReference type="SAM" id="MobiDB-lite"/>
    </source>
</evidence>
<dbReference type="AlphaFoldDB" id="A0A853I831"/>
<gene>
    <name evidence="2" type="ORF">H0A36_12375</name>
</gene>
<comment type="caution">
    <text evidence="2">The sequence shown here is derived from an EMBL/GenBank/DDBJ whole genome shotgun (WGS) entry which is preliminary data.</text>
</comment>
<sequence length="301" mass="34791">MTDVVIQKELGLQDAISLLSFLGPYQREAVDKVTANREESIPLLINNLKDVLECPGHYAYEEPNFIGHIYSVMLLGHFKATEAHQLIINLFSLPENIVDNLFDDLITENLHMILFNTSGGDLSAMKKMLFNNHVYMYSRSAALDAIEFAFYKEVITREEFINITEHFFQQCCEENNSFLVSCAGYTAARAHAEHLMPQIEEANKQGLFDNQFVSMDEVRHSLTTPIEDYITKIAESFKRSQLDDPHKQMECWAFFQEEKEKYNSFKKNEKKLSTPSTKVIKQRKKSKSKQAKAARKKNRKK</sequence>
<evidence type="ECO:0000313" key="3">
    <source>
        <dbReference type="Proteomes" id="UP000569732"/>
    </source>
</evidence>
<protein>
    <submittedName>
        <fullName evidence="2">DUF1186 domain-containing protein</fullName>
    </submittedName>
</protein>
<feature type="region of interest" description="Disordered" evidence="1">
    <location>
        <begin position="265"/>
        <end position="301"/>
    </location>
</feature>
<dbReference type="Proteomes" id="UP000569732">
    <property type="component" value="Unassembled WGS sequence"/>
</dbReference>
<dbReference type="RefSeq" id="WP_180568831.1">
    <property type="nucleotide sequence ID" value="NZ_JACCKB010000017.1"/>
</dbReference>
<accession>A0A853I831</accession>
<dbReference type="Pfam" id="PF06685">
    <property type="entry name" value="DUF1186"/>
    <property type="match status" value="1"/>
</dbReference>